<evidence type="ECO:0000256" key="1">
    <source>
        <dbReference type="SAM" id="SignalP"/>
    </source>
</evidence>
<sequence>MRRTVQCLGLVLTLLMLSACAGPKPEPTSERIENVQRIFYHEGSRYTLMIVDPETKQATMRTFYGQVALFFDISNGEPMWALYEVTDFYQDIDKWIPIYRLKIHMTSPSAVEGGAWNHGKFGSGSTEVIR</sequence>
<dbReference type="AlphaFoldDB" id="A0A1G2BVX4"/>
<protein>
    <submittedName>
        <fullName evidence="2">Uncharacterized protein</fullName>
    </submittedName>
</protein>
<organism evidence="2 3">
    <name type="scientific">Candidatus Komeilibacteria bacterium RIFCSPLOWO2_01_FULL_53_11</name>
    <dbReference type="NCBI Taxonomy" id="1798552"/>
    <lineage>
        <taxon>Bacteria</taxon>
        <taxon>Candidatus Komeiliibacteriota</taxon>
    </lineage>
</organism>
<evidence type="ECO:0000313" key="3">
    <source>
        <dbReference type="Proteomes" id="UP000177349"/>
    </source>
</evidence>
<dbReference type="PROSITE" id="PS51257">
    <property type="entry name" value="PROKAR_LIPOPROTEIN"/>
    <property type="match status" value="1"/>
</dbReference>
<comment type="caution">
    <text evidence="2">The sequence shown here is derived from an EMBL/GenBank/DDBJ whole genome shotgun (WGS) entry which is preliminary data.</text>
</comment>
<feature type="signal peptide" evidence="1">
    <location>
        <begin position="1"/>
        <end position="21"/>
    </location>
</feature>
<feature type="chain" id="PRO_5009582174" evidence="1">
    <location>
        <begin position="22"/>
        <end position="130"/>
    </location>
</feature>
<reference evidence="2 3" key="1">
    <citation type="journal article" date="2016" name="Nat. Commun.">
        <title>Thousands of microbial genomes shed light on interconnected biogeochemical processes in an aquifer system.</title>
        <authorList>
            <person name="Anantharaman K."/>
            <person name="Brown C.T."/>
            <person name="Hug L.A."/>
            <person name="Sharon I."/>
            <person name="Castelle C.J."/>
            <person name="Probst A.J."/>
            <person name="Thomas B.C."/>
            <person name="Singh A."/>
            <person name="Wilkins M.J."/>
            <person name="Karaoz U."/>
            <person name="Brodie E.L."/>
            <person name="Williams K.H."/>
            <person name="Hubbard S.S."/>
            <person name="Banfield J.F."/>
        </authorList>
    </citation>
    <scope>NUCLEOTIDE SEQUENCE [LARGE SCALE GENOMIC DNA]</scope>
</reference>
<gene>
    <name evidence="2" type="ORF">A3B31_02720</name>
</gene>
<evidence type="ECO:0000313" key="2">
    <source>
        <dbReference type="EMBL" id="OGY93086.1"/>
    </source>
</evidence>
<name>A0A1G2BVX4_9BACT</name>
<proteinExistence type="predicted"/>
<keyword evidence="1" id="KW-0732">Signal</keyword>
<dbReference type="Proteomes" id="UP000177349">
    <property type="component" value="Unassembled WGS sequence"/>
</dbReference>
<dbReference type="EMBL" id="MHKN01000001">
    <property type="protein sequence ID" value="OGY93086.1"/>
    <property type="molecule type" value="Genomic_DNA"/>
</dbReference>
<accession>A0A1G2BVX4</accession>